<dbReference type="Pfam" id="PF01208">
    <property type="entry name" value="URO-D"/>
    <property type="match status" value="1"/>
</dbReference>
<organism evidence="2 3">
    <name type="scientific">Termitidicoccus mucosus</name>
    <dbReference type="NCBI Taxonomy" id="1184151"/>
    <lineage>
        <taxon>Bacteria</taxon>
        <taxon>Pseudomonadati</taxon>
        <taxon>Verrucomicrobiota</taxon>
        <taxon>Opitutia</taxon>
        <taxon>Opitutales</taxon>
        <taxon>Opitutaceae</taxon>
        <taxon>Termitidicoccus</taxon>
    </lineage>
</organism>
<dbReference type="Proteomes" id="UP000078486">
    <property type="component" value="Unassembled WGS sequence"/>
</dbReference>
<keyword evidence="3" id="KW-1185">Reference proteome</keyword>
<dbReference type="PANTHER" id="PTHR47099">
    <property type="entry name" value="METHYLCOBAMIDE:COM METHYLTRANSFERASE MTBA"/>
    <property type="match status" value="1"/>
</dbReference>
<evidence type="ECO:0000259" key="1">
    <source>
        <dbReference type="Pfam" id="PF01208"/>
    </source>
</evidence>
<proteinExistence type="predicted"/>
<gene>
    <name evidence="2" type="ORF">AW736_22590</name>
</gene>
<dbReference type="EMBL" id="LRRQ01000169">
    <property type="protein sequence ID" value="OAM87548.1"/>
    <property type="molecule type" value="Genomic_DNA"/>
</dbReference>
<name>A0A178ICU6_9BACT</name>
<dbReference type="InterPro" id="IPR000257">
    <property type="entry name" value="Uroporphyrinogen_deCOase"/>
</dbReference>
<dbReference type="GO" id="GO:0004853">
    <property type="term" value="F:uroporphyrinogen decarboxylase activity"/>
    <property type="evidence" value="ECO:0007669"/>
    <property type="project" value="InterPro"/>
</dbReference>
<dbReference type="InterPro" id="IPR038071">
    <property type="entry name" value="UROD/MetE-like_sf"/>
</dbReference>
<sequence length="347" mass="37282">MTRALLLDLARQNHRVPIGTHLVLHRHADHEAIIHDGARLGATVAEAAARFSTPLAMPLMDLTLEKAALLLACGIPASQADSHHFTEPPAAPASIPLTPRMTATCGAITHIAETHPALVPMGMGIGPFSLMTKLVTDPIMPVFLAGNGLAAEDDPEVALVERLLALGEQVIHRYLTAQIDAGAKALVICEPAANLVYFSPKQQEETGYDVFERYVMEPMRRIAALLRARGVDLIFHDCGELTDEMVNRFATLGASMISLGCSRALWKDAALVPKDTVLYGNLPSKQFYATQLSAEAVAQMACELVEKMSAAGHPFILGSECDVLSVPGSEAEIMRKVDAFMQCPVTS</sequence>
<dbReference type="AlphaFoldDB" id="A0A178ICU6"/>
<dbReference type="GO" id="GO:0006779">
    <property type="term" value="P:porphyrin-containing compound biosynthetic process"/>
    <property type="evidence" value="ECO:0007669"/>
    <property type="project" value="InterPro"/>
</dbReference>
<dbReference type="PANTHER" id="PTHR47099:SF1">
    <property type="entry name" value="METHYLCOBAMIDE:COM METHYLTRANSFERASE MTBA"/>
    <property type="match status" value="1"/>
</dbReference>
<feature type="domain" description="Uroporphyrinogen decarboxylase (URO-D)" evidence="1">
    <location>
        <begin position="97"/>
        <end position="324"/>
    </location>
</feature>
<dbReference type="SUPFAM" id="SSF51726">
    <property type="entry name" value="UROD/MetE-like"/>
    <property type="match status" value="1"/>
</dbReference>
<dbReference type="InterPro" id="IPR052024">
    <property type="entry name" value="Methanogen_methyltrans"/>
</dbReference>
<accession>A0A178ICU6</accession>
<reference evidence="2 3" key="1">
    <citation type="submission" date="2016-01" db="EMBL/GenBank/DDBJ databases">
        <title>High potential of lignocellulose degradation of a new Verrucomicrobia species.</title>
        <authorList>
            <person name="Wang Y."/>
            <person name="Shi Y."/>
            <person name="Qiu Z."/>
            <person name="Liu S."/>
            <person name="Yang H."/>
        </authorList>
    </citation>
    <scope>NUCLEOTIDE SEQUENCE [LARGE SCALE GENOMIC DNA]</scope>
    <source>
        <strain evidence="2 3">TSB47</strain>
    </source>
</reference>
<evidence type="ECO:0000313" key="2">
    <source>
        <dbReference type="EMBL" id="OAM87548.1"/>
    </source>
</evidence>
<dbReference type="Gene3D" id="3.20.20.210">
    <property type="match status" value="1"/>
</dbReference>
<evidence type="ECO:0000313" key="3">
    <source>
        <dbReference type="Proteomes" id="UP000078486"/>
    </source>
</evidence>
<protein>
    <recommendedName>
        <fullName evidence="1">Uroporphyrinogen decarboxylase (URO-D) domain-containing protein</fullName>
    </recommendedName>
</protein>
<comment type="caution">
    <text evidence="2">The sequence shown here is derived from an EMBL/GenBank/DDBJ whole genome shotgun (WGS) entry which is preliminary data.</text>
</comment>
<dbReference type="STRING" id="1184151.AW736_22590"/>
<dbReference type="RefSeq" id="WP_068772563.1">
    <property type="nucleotide sequence ID" value="NZ_KV441844.1"/>
</dbReference>